<feature type="region of interest" description="Disordered" evidence="12">
    <location>
        <begin position="126"/>
        <end position="163"/>
    </location>
</feature>
<keyword evidence="4 10" id="KW-0863">Zinc-finger</keyword>
<dbReference type="InterPro" id="IPR001965">
    <property type="entry name" value="Znf_PHD"/>
</dbReference>
<dbReference type="GO" id="GO:0033698">
    <property type="term" value="C:Rpd3L complex"/>
    <property type="evidence" value="ECO:0007669"/>
    <property type="project" value="TreeGrafter"/>
</dbReference>
<dbReference type="GO" id="GO:0006355">
    <property type="term" value="P:regulation of DNA-templated transcription"/>
    <property type="evidence" value="ECO:0007669"/>
    <property type="project" value="TreeGrafter"/>
</dbReference>
<dbReference type="InterPro" id="IPR011011">
    <property type="entry name" value="Znf_FYVE_PHD"/>
</dbReference>
<evidence type="ECO:0000256" key="8">
    <source>
        <dbReference type="PIRSR" id="PIRSR628651-50"/>
    </source>
</evidence>
<dbReference type="PROSITE" id="PS50016">
    <property type="entry name" value="ZF_PHD_2"/>
    <property type="match status" value="1"/>
</dbReference>
<feature type="compositionally biased region" description="Polar residues" evidence="12">
    <location>
        <begin position="581"/>
        <end position="599"/>
    </location>
</feature>
<reference evidence="15" key="1">
    <citation type="journal article" date="2019" name="Mol. Biol. Evol.">
        <title>Blast fungal genomes show frequent chromosomal changes, gene gains and losses, and effector gene turnover.</title>
        <authorList>
            <person name="Gomez Luciano L.B."/>
            <person name="Jason Tsai I."/>
            <person name="Chuma I."/>
            <person name="Tosa Y."/>
            <person name="Chen Y.H."/>
            <person name="Li J.Y."/>
            <person name="Li M.Y."/>
            <person name="Jade Lu M.Y."/>
            <person name="Nakayashiki H."/>
            <person name="Li W.H."/>
        </authorList>
    </citation>
    <scope>NUCLEOTIDE SEQUENCE</scope>
    <source>
        <strain evidence="15">NI907</strain>
    </source>
</reference>
<name>A0A6P8B0A2_PYRGI</name>
<comment type="subcellular location">
    <subcellularLocation>
        <location evidence="1 11">Nucleus</location>
    </subcellularLocation>
</comment>
<feature type="site" description="Histone H3K4me3 binding" evidence="8">
    <location>
        <position position="713"/>
    </location>
</feature>
<feature type="compositionally biased region" description="Polar residues" evidence="12">
    <location>
        <begin position="634"/>
        <end position="644"/>
    </location>
</feature>
<feature type="compositionally biased region" description="Polar residues" evidence="12">
    <location>
        <begin position="376"/>
        <end position="390"/>
    </location>
</feature>
<dbReference type="GO" id="GO:0006325">
    <property type="term" value="P:chromatin organization"/>
    <property type="evidence" value="ECO:0007669"/>
    <property type="project" value="UniProtKB-KW"/>
</dbReference>
<dbReference type="SUPFAM" id="SSF57903">
    <property type="entry name" value="FYVE/PHD zinc finger"/>
    <property type="match status" value="1"/>
</dbReference>
<feature type="compositionally biased region" description="Low complexity" evidence="12">
    <location>
        <begin position="341"/>
        <end position="351"/>
    </location>
</feature>
<feature type="site" description="Histone H3K4me3 binding" evidence="8">
    <location>
        <position position="705"/>
    </location>
</feature>
<gene>
    <name evidence="15" type="ORF">PgNI_06980</name>
</gene>
<dbReference type="InterPro" id="IPR028651">
    <property type="entry name" value="ING_fam"/>
</dbReference>
<dbReference type="InterPro" id="IPR024610">
    <property type="entry name" value="ING_N_histone-binding"/>
</dbReference>
<feature type="region of interest" description="Disordered" evidence="12">
    <location>
        <begin position="1"/>
        <end position="56"/>
    </location>
</feature>
<dbReference type="Gene3D" id="6.10.140.1740">
    <property type="match status" value="1"/>
</dbReference>
<dbReference type="KEGG" id="pgri:PgNI_06980"/>
<dbReference type="PANTHER" id="PTHR10333:SF42">
    <property type="entry name" value="INHIBITOR OF GROWTH PROTEIN 5"/>
    <property type="match status" value="1"/>
</dbReference>
<feature type="binding site" evidence="9">
    <location>
        <position position="709"/>
    </location>
    <ligand>
        <name>Zn(2+)</name>
        <dbReference type="ChEBI" id="CHEBI:29105"/>
        <label>2</label>
    </ligand>
</feature>
<feature type="compositionally biased region" description="Low complexity" evidence="12">
    <location>
        <begin position="311"/>
        <end position="328"/>
    </location>
</feature>
<evidence type="ECO:0000256" key="6">
    <source>
        <dbReference type="ARBA" id="ARBA00022853"/>
    </source>
</evidence>
<feature type="region of interest" description="Disordered" evidence="12">
    <location>
        <begin position="275"/>
        <end position="423"/>
    </location>
</feature>
<feature type="binding site" evidence="9">
    <location>
        <position position="733"/>
    </location>
    <ligand>
        <name>Zn(2+)</name>
        <dbReference type="ChEBI" id="CHEBI:29105"/>
        <label>2</label>
    </ligand>
</feature>
<evidence type="ECO:0000256" key="11">
    <source>
        <dbReference type="RuleBase" id="RU361213"/>
    </source>
</evidence>
<feature type="compositionally biased region" description="Polar residues" evidence="12">
    <location>
        <begin position="490"/>
        <end position="516"/>
    </location>
</feature>
<dbReference type="InterPro" id="IPR019787">
    <property type="entry name" value="Znf_PHD-finger"/>
</dbReference>
<feature type="compositionally biased region" description="Low complexity" evidence="12">
    <location>
        <begin position="600"/>
        <end position="609"/>
    </location>
</feature>
<feature type="binding site" evidence="9">
    <location>
        <position position="715"/>
    </location>
    <ligand>
        <name>Zn(2+)</name>
        <dbReference type="ChEBI" id="CHEBI:29105"/>
        <label>1</label>
    </ligand>
</feature>
<dbReference type="SMART" id="SM01408">
    <property type="entry name" value="ING"/>
    <property type="match status" value="1"/>
</dbReference>
<feature type="compositionally biased region" description="Low complexity" evidence="12">
    <location>
        <begin position="476"/>
        <end position="486"/>
    </location>
</feature>
<feature type="binding site" evidence="9">
    <location>
        <position position="736"/>
    </location>
    <ligand>
        <name>Zn(2+)</name>
        <dbReference type="ChEBI" id="CHEBI:29105"/>
        <label>2</label>
    </ligand>
</feature>
<evidence type="ECO:0000256" key="12">
    <source>
        <dbReference type="SAM" id="MobiDB-lite"/>
    </source>
</evidence>
<proteinExistence type="inferred from homology"/>
<organism evidence="14 15">
    <name type="scientific">Pyricularia grisea</name>
    <name type="common">Crabgrass-specific blast fungus</name>
    <name type="synonym">Magnaporthe grisea</name>
    <dbReference type="NCBI Taxonomy" id="148305"/>
    <lineage>
        <taxon>Eukaryota</taxon>
        <taxon>Fungi</taxon>
        <taxon>Dikarya</taxon>
        <taxon>Ascomycota</taxon>
        <taxon>Pezizomycotina</taxon>
        <taxon>Sordariomycetes</taxon>
        <taxon>Sordariomycetidae</taxon>
        <taxon>Magnaporthales</taxon>
        <taxon>Pyriculariaceae</taxon>
        <taxon>Pyricularia</taxon>
    </lineage>
</organism>
<keyword evidence="6 11" id="KW-0156">Chromatin regulator</keyword>
<feature type="binding site" evidence="9">
    <location>
        <position position="691"/>
    </location>
    <ligand>
        <name>Zn(2+)</name>
        <dbReference type="ChEBI" id="CHEBI:29105"/>
        <label>1</label>
    </ligand>
</feature>
<keyword evidence="14" id="KW-1185">Reference proteome</keyword>
<dbReference type="Pfam" id="PF12998">
    <property type="entry name" value="ING"/>
    <property type="match status" value="1"/>
</dbReference>
<dbReference type="GO" id="GO:0008270">
    <property type="term" value="F:zinc ion binding"/>
    <property type="evidence" value="ECO:0007669"/>
    <property type="project" value="UniProtKB-KW"/>
</dbReference>
<feature type="site" description="Histone H3K4me3 binding" evidence="8">
    <location>
        <position position="701"/>
    </location>
</feature>
<evidence type="ECO:0000256" key="9">
    <source>
        <dbReference type="PIRSR" id="PIRSR628651-51"/>
    </source>
</evidence>
<dbReference type="GeneID" id="41961907"/>
<comment type="subunit">
    <text evidence="11">Component of an histone acetyltransferase complex. Interacts with H3K4me3 and to a lesser extent with H3K4me2.</text>
</comment>
<feature type="binding site" evidence="9">
    <location>
        <position position="693"/>
    </location>
    <ligand>
        <name>Zn(2+)</name>
        <dbReference type="ChEBI" id="CHEBI:29105"/>
        <label>1</label>
    </ligand>
</feature>
<keyword evidence="5 9" id="KW-0862">Zinc</keyword>
<evidence type="ECO:0000313" key="15">
    <source>
        <dbReference type="RefSeq" id="XP_030980572.1"/>
    </source>
</evidence>
<dbReference type="PROSITE" id="PS01359">
    <property type="entry name" value="ZF_PHD_1"/>
    <property type="match status" value="1"/>
</dbReference>
<feature type="region of interest" description="Disordered" evidence="12">
    <location>
        <begin position="467"/>
        <end position="682"/>
    </location>
</feature>
<evidence type="ECO:0000256" key="10">
    <source>
        <dbReference type="PROSITE-ProRule" id="PRU00146"/>
    </source>
</evidence>
<comment type="similarity">
    <text evidence="2 11">Belongs to the ING family.</text>
</comment>
<evidence type="ECO:0000256" key="3">
    <source>
        <dbReference type="ARBA" id="ARBA00022723"/>
    </source>
</evidence>
<feature type="binding site" evidence="9">
    <location>
        <position position="704"/>
    </location>
    <ligand>
        <name>Zn(2+)</name>
        <dbReference type="ChEBI" id="CHEBI:29105"/>
        <label>2</label>
    </ligand>
</feature>
<comment type="domain">
    <text evidence="11">The PHD-type zinc finger mediates the binding to H3K4me3.</text>
</comment>
<dbReference type="RefSeq" id="XP_030980572.1">
    <property type="nucleotide sequence ID" value="XM_031126998.1"/>
</dbReference>
<evidence type="ECO:0000256" key="4">
    <source>
        <dbReference type="ARBA" id="ARBA00022771"/>
    </source>
</evidence>
<feature type="binding site" evidence="9">
    <location>
        <position position="718"/>
    </location>
    <ligand>
        <name>Zn(2+)</name>
        <dbReference type="ChEBI" id="CHEBI:29105"/>
        <label>1</label>
    </ligand>
</feature>
<protein>
    <recommendedName>
        <fullName evidence="11">Chromatin modification-related protein</fullName>
    </recommendedName>
</protein>
<evidence type="ECO:0000313" key="14">
    <source>
        <dbReference type="Proteomes" id="UP000515153"/>
    </source>
</evidence>
<dbReference type="SMART" id="SM00249">
    <property type="entry name" value="PHD"/>
    <property type="match status" value="1"/>
</dbReference>
<comment type="function">
    <text evidence="11">Component of an histone acetyltransferase complex.</text>
</comment>
<feature type="domain" description="PHD-type" evidence="13">
    <location>
        <begin position="688"/>
        <end position="739"/>
    </location>
</feature>
<dbReference type="Gene3D" id="3.30.40.10">
    <property type="entry name" value="Zinc/RING finger domain, C3HC4 (zinc finger)"/>
    <property type="match status" value="1"/>
</dbReference>
<dbReference type="InterPro" id="IPR013083">
    <property type="entry name" value="Znf_RING/FYVE/PHD"/>
</dbReference>
<dbReference type="Proteomes" id="UP000515153">
    <property type="component" value="Unplaced"/>
</dbReference>
<keyword evidence="3 9" id="KW-0479">Metal-binding</keyword>
<keyword evidence="7 11" id="KW-0539">Nucleus</keyword>
<evidence type="ECO:0000256" key="5">
    <source>
        <dbReference type="ARBA" id="ARBA00022833"/>
    </source>
</evidence>
<feature type="compositionally biased region" description="Pro residues" evidence="12">
    <location>
        <begin position="562"/>
        <end position="571"/>
    </location>
</feature>
<accession>A0A6P8B0A2</accession>
<evidence type="ECO:0000256" key="2">
    <source>
        <dbReference type="ARBA" id="ARBA00010210"/>
    </source>
</evidence>
<dbReference type="PANTHER" id="PTHR10333">
    <property type="entry name" value="INHIBITOR OF GROWTH PROTEIN"/>
    <property type="match status" value="1"/>
</dbReference>
<feature type="compositionally biased region" description="Polar residues" evidence="12">
    <location>
        <begin position="1"/>
        <end position="10"/>
    </location>
</feature>
<evidence type="ECO:0000256" key="7">
    <source>
        <dbReference type="ARBA" id="ARBA00023242"/>
    </source>
</evidence>
<dbReference type="InterPro" id="IPR019786">
    <property type="entry name" value="Zinc_finger_PHD-type_CS"/>
</dbReference>
<dbReference type="CDD" id="cd15505">
    <property type="entry name" value="PHD_ING"/>
    <property type="match status" value="1"/>
</dbReference>
<evidence type="ECO:0000256" key="1">
    <source>
        <dbReference type="ARBA" id="ARBA00004123"/>
    </source>
</evidence>
<feature type="compositionally biased region" description="Low complexity" evidence="12">
    <location>
        <begin position="652"/>
        <end position="664"/>
    </location>
</feature>
<reference evidence="15" key="3">
    <citation type="submission" date="2025-08" db="UniProtKB">
        <authorList>
            <consortium name="RefSeq"/>
        </authorList>
    </citation>
    <scope>IDENTIFICATION</scope>
    <source>
        <strain evidence="15">NI907</strain>
    </source>
</reference>
<reference evidence="15" key="2">
    <citation type="submission" date="2019-10" db="EMBL/GenBank/DDBJ databases">
        <authorList>
            <consortium name="NCBI Genome Project"/>
        </authorList>
    </citation>
    <scope>NUCLEOTIDE SEQUENCE</scope>
    <source>
        <strain evidence="15">NI907</strain>
    </source>
</reference>
<dbReference type="GO" id="GO:0070210">
    <property type="term" value="C:Rpd3L-Expanded complex"/>
    <property type="evidence" value="ECO:0007669"/>
    <property type="project" value="TreeGrafter"/>
</dbReference>
<feature type="compositionally biased region" description="Basic and acidic residues" evidence="12">
    <location>
        <begin position="275"/>
        <end position="310"/>
    </location>
</feature>
<sequence>MKTARPTPTGSAAAETPSGRRQPVRQTRTHGSRNTGGAARAAGQRDSGASTGLGREQPAEIFPGITHFADTITALPKELVRHFTLLKEVDAKIHAPQQALFAAAERTLNAPPYDRLQPHVGYTGDFASDSTAPNGAAPGTPQAVATPSGHGLANSAQSDTDSFERRKLWRETGLKIQEMLLSLDEKNHVISTAVDALNKQLSRIDSVWPHLMEEFSDEAKWGSSTHWAYPENKADKAGRALNNAQAERSRREGAASLSAAAQQIAEEAAARSDARKQAVAAKKEKSNRVQAAHDSDAEDQDPKSRPESTRKPATSSKSRKPAAAAAAAVTESPTPVGLGIANASPAVNNSASKRRKVEKPNNTNGGAPMERAMSSVYGNTTAKPKTTSPRETPAPEGPTTKKRKALPTAGNQSKKRFGYPHATKTLPSRVLILTSMSRSRNGVGNSPSVASSPVISNFPEPVVKAARNSPVPIPTPITRAPTTSRAKVVPQTNSENGRQRPPSSASNKPNGITTTPIEPPVHTNGVRVSTEPKPVRETPVVAPIPKVESQKPDVVVESTTAIPPPIIPPQQPKKEPAIKPNDTSRQGSKETTPSAHGANTTPAAPTVTTKSGRASKPSTPALGNFPDNVRARPSRTSGAANATTKRSHKKGAAAAAKANVAAQASTKVGGDMTAGSKEDDDDDDEVEITYCYCDQPSYGEMIACDNRDCAYEWFHLPCVGLKAAPKGSVKWYCKYCKRNMGIPDDEHVGV</sequence>
<dbReference type="AlphaFoldDB" id="A0A6P8B0A2"/>
<evidence type="ECO:0000259" key="13">
    <source>
        <dbReference type="PROSITE" id="PS50016"/>
    </source>
</evidence>
<feature type="site" description="Histone H3K4me3 binding" evidence="8">
    <location>
        <position position="690"/>
    </location>
</feature>